<dbReference type="InterPro" id="IPR016162">
    <property type="entry name" value="Ald_DH_N"/>
</dbReference>
<evidence type="ECO:0000313" key="5">
    <source>
        <dbReference type="Proteomes" id="UP000070186"/>
    </source>
</evidence>
<dbReference type="STRING" id="281362.AT959_14695"/>
<keyword evidence="2" id="KW-0560">Oxidoreductase</keyword>
<accession>A0A133XI13</accession>
<dbReference type="InterPro" id="IPR016161">
    <property type="entry name" value="Ald_DH/histidinol_DH"/>
</dbReference>
<comment type="caution">
    <text evidence="4">The sequence shown here is derived from an EMBL/GenBank/DDBJ whole genome shotgun (WGS) entry which is preliminary data.</text>
</comment>
<proteinExistence type="inferred from homology"/>
<dbReference type="Gene3D" id="3.40.605.10">
    <property type="entry name" value="Aldehyde Dehydrogenase, Chain A, domain 1"/>
    <property type="match status" value="2"/>
</dbReference>
<protein>
    <recommendedName>
        <fullName evidence="3">Aldehyde dehydrogenase domain-containing protein</fullName>
    </recommendedName>
</protein>
<evidence type="ECO:0000259" key="3">
    <source>
        <dbReference type="Pfam" id="PF00171"/>
    </source>
</evidence>
<dbReference type="InterPro" id="IPR015590">
    <property type="entry name" value="Aldehyde_DH_dom"/>
</dbReference>
<feature type="domain" description="Aldehyde dehydrogenase" evidence="3">
    <location>
        <begin position="28"/>
        <end position="117"/>
    </location>
</feature>
<organism evidence="4 5">
    <name type="scientific">Dechloromonas denitrificans</name>
    <dbReference type="NCBI Taxonomy" id="281362"/>
    <lineage>
        <taxon>Bacteria</taxon>
        <taxon>Pseudomonadati</taxon>
        <taxon>Pseudomonadota</taxon>
        <taxon>Betaproteobacteria</taxon>
        <taxon>Rhodocyclales</taxon>
        <taxon>Azonexaceae</taxon>
        <taxon>Dechloromonas</taxon>
    </lineage>
</organism>
<sequence length="232" mass="23579">MDFSPEGPKAIPMWVNGHAFLTVGNAFYDVINPATGEAIRRVPLCGASEAAEAVLAARTAQPAWAEMGLPARRICLGKLADGLEGYSGHFAKLLIAETGIDEAAAAAEVAAAVEALRGVSVGDTGIIGLVFDASRPLAAFAEVMAPAVLAGATVVVKPSPRAPSCAFALCELSARAEWPAGVLNLLQGDTAAIDGLCIAGIDRLVYRGNAALGVDIGAIADAAKTPYVMLPA</sequence>
<dbReference type="Proteomes" id="UP000070186">
    <property type="component" value="Unassembled WGS sequence"/>
</dbReference>
<name>A0A133XI13_9RHOO</name>
<evidence type="ECO:0000256" key="1">
    <source>
        <dbReference type="ARBA" id="ARBA00009986"/>
    </source>
</evidence>
<dbReference type="InterPro" id="IPR050740">
    <property type="entry name" value="Aldehyde_DH_Superfamily"/>
</dbReference>
<dbReference type="RefSeq" id="WP_066884322.1">
    <property type="nucleotide sequence ID" value="NZ_LODL01000021.1"/>
</dbReference>
<dbReference type="SUPFAM" id="SSF53720">
    <property type="entry name" value="ALDH-like"/>
    <property type="match status" value="1"/>
</dbReference>
<dbReference type="PANTHER" id="PTHR43353">
    <property type="entry name" value="SUCCINATE-SEMIALDEHYDE DEHYDROGENASE, MITOCHONDRIAL"/>
    <property type="match status" value="1"/>
</dbReference>
<dbReference type="GO" id="GO:0016620">
    <property type="term" value="F:oxidoreductase activity, acting on the aldehyde or oxo group of donors, NAD or NADP as acceptor"/>
    <property type="evidence" value="ECO:0007669"/>
    <property type="project" value="UniProtKB-ARBA"/>
</dbReference>
<gene>
    <name evidence="4" type="ORF">AT959_14695</name>
</gene>
<feature type="domain" description="Aldehyde dehydrogenase" evidence="3">
    <location>
        <begin position="136"/>
        <end position="222"/>
    </location>
</feature>
<reference evidence="4 5" key="1">
    <citation type="submission" date="2015-12" db="EMBL/GenBank/DDBJ databases">
        <title>Nitrous oxide reduction kinetics distinguish bacteria harboring typical versus atypical NosZ.</title>
        <authorList>
            <person name="Yoon S."/>
            <person name="Nissen S."/>
            <person name="Park D."/>
            <person name="Sanford R.A."/>
            <person name="Loeffler F.E."/>
        </authorList>
    </citation>
    <scope>NUCLEOTIDE SEQUENCE [LARGE SCALE GENOMIC DNA]</scope>
    <source>
        <strain evidence="4 5">ATCC BAA-841</strain>
    </source>
</reference>
<evidence type="ECO:0000256" key="2">
    <source>
        <dbReference type="ARBA" id="ARBA00023002"/>
    </source>
</evidence>
<evidence type="ECO:0000313" key="4">
    <source>
        <dbReference type="EMBL" id="KXB30571.1"/>
    </source>
</evidence>
<dbReference type="EMBL" id="LODL01000021">
    <property type="protein sequence ID" value="KXB30571.1"/>
    <property type="molecule type" value="Genomic_DNA"/>
</dbReference>
<keyword evidence="5" id="KW-1185">Reference proteome</keyword>
<dbReference type="Pfam" id="PF00171">
    <property type="entry name" value="Aldedh"/>
    <property type="match status" value="2"/>
</dbReference>
<dbReference type="PANTHER" id="PTHR43353:SF5">
    <property type="entry name" value="SUCCINATE-SEMIALDEHYDE DEHYDROGENASE, MITOCHONDRIAL"/>
    <property type="match status" value="1"/>
</dbReference>
<dbReference type="AlphaFoldDB" id="A0A133XI13"/>
<comment type="similarity">
    <text evidence="1">Belongs to the aldehyde dehydrogenase family.</text>
</comment>